<dbReference type="AlphaFoldDB" id="A0A4C1X6N5"/>
<keyword evidence="2" id="KW-1185">Reference proteome</keyword>
<dbReference type="Proteomes" id="UP000299102">
    <property type="component" value="Unassembled WGS sequence"/>
</dbReference>
<organism evidence="1 2">
    <name type="scientific">Eumeta variegata</name>
    <name type="common">Bagworm moth</name>
    <name type="synonym">Eumeta japonica</name>
    <dbReference type="NCBI Taxonomy" id="151549"/>
    <lineage>
        <taxon>Eukaryota</taxon>
        <taxon>Metazoa</taxon>
        <taxon>Ecdysozoa</taxon>
        <taxon>Arthropoda</taxon>
        <taxon>Hexapoda</taxon>
        <taxon>Insecta</taxon>
        <taxon>Pterygota</taxon>
        <taxon>Neoptera</taxon>
        <taxon>Endopterygota</taxon>
        <taxon>Lepidoptera</taxon>
        <taxon>Glossata</taxon>
        <taxon>Ditrysia</taxon>
        <taxon>Tineoidea</taxon>
        <taxon>Psychidae</taxon>
        <taxon>Oiketicinae</taxon>
        <taxon>Eumeta</taxon>
    </lineage>
</organism>
<reference evidence="1 2" key="1">
    <citation type="journal article" date="2019" name="Commun. Biol.">
        <title>The bagworm genome reveals a unique fibroin gene that provides high tensile strength.</title>
        <authorList>
            <person name="Kono N."/>
            <person name="Nakamura H."/>
            <person name="Ohtoshi R."/>
            <person name="Tomita M."/>
            <person name="Numata K."/>
            <person name="Arakawa K."/>
        </authorList>
    </citation>
    <scope>NUCLEOTIDE SEQUENCE [LARGE SCALE GENOMIC DNA]</scope>
</reference>
<comment type="caution">
    <text evidence="1">The sequence shown here is derived from an EMBL/GenBank/DDBJ whole genome shotgun (WGS) entry which is preliminary data.</text>
</comment>
<gene>
    <name evidence="1" type="ORF">EVAR_37449_1</name>
</gene>
<protein>
    <submittedName>
        <fullName evidence="1">Uncharacterized protein</fullName>
    </submittedName>
</protein>
<name>A0A4C1X6N5_EUMVA</name>
<accession>A0A4C1X6N5</accession>
<evidence type="ECO:0000313" key="2">
    <source>
        <dbReference type="Proteomes" id="UP000299102"/>
    </source>
</evidence>
<sequence length="419" mass="47788">MICTRCISHNFTEDQIRDESWIYHHNPETKKPSAWWVFSFEELPSKLERAQSVGKKTVDSFFRMTGMEKSILESSETPASDYKRNSSIWKNATLKNPMMLNPLEYGWEQQDTSYVFKWFEGDQLPRLISDFIKDVSDNSMTQVWNSTMNTDVEKTGCFAASGSISRIDVFLHQTSLRLQRPGLRAINANEKLSLRTRIINTVNDRKRSSPAAATLVLTKEKLAAMCMHRHLSFSTKAGHYCSVQILLNLSNGNIFSFCPVRSPLHTHTSPPLCRDILIQERRGVINSAAAWKWAGSIGEIPPLTEFEREVTASAVAFHPRVDHKLVSDKTYAYQAGKNQIKRKATTKVFSLQPKDISKGREKKCVSLQMFDFLLLRDVGLAVKGWAEKARVEWKESPRKLAQVVLAGWRQWVSRAGDVQ</sequence>
<evidence type="ECO:0000313" key="1">
    <source>
        <dbReference type="EMBL" id="GBP57895.1"/>
    </source>
</evidence>
<dbReference type="EMBL" id="BGZK01000722">
    <property type="protein sequence ID" value="GBP57895.1"/>
    <property type="molecule type" value="Genomic_DNA"/>
</dbReference>
<proteinExistence type="predicted"/>